<dbReference type="RefSeq" id="WP_090484394.1">
    <property type="nucleotide sequence ID" value="NZ_FOUO01000005.1"/>
</dbReference>
<dbReference type="OrthoDB" id="5796484at2"/>
<dbReference type="AlphaFoldDB" id="A0A1I4QTU4"/>
<dbReference type="Proteomes" id="UP000199556">
    <property type="component" value="Unassembled WGS sequence"/>
</dbReference>
<feature type="compositionally biased region" description="Low complexity" evidence="1">
    <location>
        <begin position="93"/>
        <end position="110"/>
    </location>
</feature>
<proteinExistence type="predicted"/>
<reference evidence="2 3" key="1">
    <citation type="submission" date="2016-10" db="EMBL/GenBank/DDBJ databases">
        <authorList>
            <person name="de Groot N.N."/>
        </authorList>
    </citation>
    <scope>NUCLEOTIDE SEQUENCE [LARGE SCALE GENOMIC DNA]</scope>
    <source>
        <strain evidence="2 3">DSM 4180</strain>
    </source>
</reference>
<keyword evidence="3" id="KW-1185">Reference proteome</keyword>
<dbReference type="EMBL" id="FOUO01000005">
    <property type="protein sequence ID" value="SFM43494.1"/>
    <property type="molecule type" value="Genomic_DNA"/>
</dbReference>
<gene>
    <name evidence="2" type="ORF">SAMN05421721_105149</name>
</gene>
<feature type="compositionally biased region" description="Basic and acidic residues" evidence="1">
    <location>
        <begin position="45"/>
        <end position="92"/>
    </location>
</feature>
<name>A0A1I4QTU4_ECTMO</name>
<evidence type="ECO:0000313" key="3">
    <source>
        <dbReference type="Proteomes" id="UP000199556"/>
    </source>
</evidence>
<accession>A0A1I4QTU4</accession>
<sequence length="158" mass="16509">MNVNPGIPVMNPAMPAVSNPVPTPPTDRMGGGGTSAPAETARAVGDARETEPNRPDTPRDRATEARADQAMRPRDEDAAAGRARVDAARTQEAEPAGNNNPAPATANGETQDAAETDPLGPPQEADTNARMRERLDARMETSVNTTGNRGGEALDEMV</sequence>
<protein>
    <submittedName>
        <fullName evidence="2">Uncharacterized protein</fullName>
    </submittedName>
</protein>
<feature type="compositionally biased region" description="Basic and acidic residues" evidence="1">
    <location>
        <begin position="127"/>
        <end position="139"/>
    </location>
</feature>
<evidence type="ECO:0000313" key="2">
    <source>
        <dbReference type="EMBL" id="SFM43494.1"/>
    </source>
</evidence>
<organism evidence="2 3">
    <name type="scientific">Ectothiorhodospira mobilis</name>
    <dbReference type="NCBI Taxonomy" id="195064"/>
    <lineage>
        <taxon>Bacteria</taxon>
        <taxon>Pseudomonadati</taxon>
        <taxon>Pseudomonadota</taxon>
        <taxon>Gammaproteobacteria</taxon>
        <taxon>Chromatiales</taxon>
        <taxon>Ectothiorhodospiraceae</taxon>
        <taxon>Ectothiorhodospira</taxon>
    </lineage>
</organism>
<dbReference type="STRING" id="195064.SAMN05421721_105149"/>
<feature type="region of interest" description="Disordered" evidence="1">
    <location>
        <begin position="1"/>
        <end position="158"/>
    </location>
</feature>
<evidence type="ECO:0000256" key="1">
    <source>
        <dbReference type="SAM" id="MobiDB-lite"/>
    </source>
</evidence>